<evidence type="ECO:0000313" key="4">
    <source>
        <dbReference type="Proteomes" id="UP000248856"/>
    </source>
</evidence>
<comment type="caution">
    <text evidence="3">The sequence shown here is derived from an EMBL/GenBank/DDBJ whole genome shotgun (WGS) entry which is preliminary data.</text>
</comment>
<dbReference type="InterPro" id="IPR032710">
    <property type="entry name" value="NTF2-like_dom_sf"/>
</dbReference>
<protein>
    <recommendedName>
        <fullName evidence="1">UPF0225 protein AX018_105611</fullName>
    </recommendedName>
</protein>
<gene>
    <name evidence="3" type="ORF">AX018_105611</name>
</gene>
<dbReference type="Pfam" id="PF17775">
    <property type="entry name" value="YchJ_M-like"/>
    <property type="match status" value="1"/>
</dbReference>
<dbReference type="Gene3D" id="3.10.450.50">
    <property type="match status" value="1"/>
</dbReference>
<organism evidence="3 4">
    <name type="scientific">Paracidovorax anthurii</name>
    <dbReference type="NCBI Taxonomy" id="78229"/>
    <lineage>
        <taxon>Bacteria</taxon>
        <taxon>Pseudomonadati</taxon>
        <taxon>Pseudomonadota</taxon>
        <taxon>Betaproteobacteria</taxon>
        <taxon>Burkholderiales</taxon>
        <taxon>Comamonadaceae</taxon>
        <taxon>Paracidovorax</taxon>
    </lineage>
</organism>
<dbReference type="InterPro" id="IPR023006">
    <property type="entry name" value="YchJ-like"/>
</dbReference>
<dbReference type="SUPFAM" id="SSF54427">
    <property type="entry name" value="NTF2-like"/>
    <property type="match status" value="1"/>
</dbReference>
<dbReference type="AlphaFoldDB" id="A0A328YQB7"/>
<dbReference type="InterPro" id="IPR048469">
    <property type="entry name" value="YchJ-like_M"/>
</dbReference>
<evidence type="ECO:0000259" key="2">
    <source>
        <dbReference type="Pfam" id="PF17775"/>
    </source>
</evidence>
<evidence type="ECO:0000256" key="1">
    <source>
        <dbReference type="HAMAP-Rule" id="MF_00612"/>
    </source>
</evidence>
<dbReference type="Proteomes" id="UP000248856">
    <property type="component" value="Unassembled WGS sequence"/>
</dbReference>
<dbReference type="HAMAP" id="MF_00612">
    <property type="entry name" value="UPF0225"/>
    <property type="match status" value="1"/>
</dbReference>
<evidence type="ECO:0000313" key="3">
    <source>
        <dbReference type="EMBL" id="RAR76029.1"/>
    </source>
</evidence>
<sequence length="147" mass="16255">MAVSSTSPTPSPGSPACPCGRLSARRAPLAYAQCCGRYLDHWDAAPAPDAESLMRSRYTAFVLQRADYLLATWAAGHRPASVDFDPGVRWLGLEVRSHRATGEDRAEVEFVARQRDAGGRAHRLHERSRFVREGGRWAYVDGDFPRG</sequence>
<dbReference type="RefSeq" id="WP_111881253.1">
    <property type="nucleotide sequence ID" value="NZ_CBCSGC010000145.1"/>
</dbReference>
<name>A0A328YQB7_9BURK</name>
<comment type="similarity">
    <text evidence="1">Belongs to the UPF0225 family.</text>
</comment>
<dbReference type="OrthoDB" id="21421at2"/>
<dbReference type="EMBL" id="QLTA01000056">
    <property type="protein sequence ID" value="RAR76029.1"/>
    <property type="molecule type" value="Genomic_DNA"/>
</dbReference>
<keyword evidence="4" id="KW-1185">Reference proteome</keyword>
<accession>A0A328YQB7</accession>
<proteinExistence type="inferred from homology"/>
<reference evidence="3 4" key="1">
    <citation type="submission" date="2018-06" db="EMBL/GenBank/DDBJ databases">
        <title>Genomic Encyclopedia of Archaeal and Bacterial Type Strains, Phase II (KMG-II): from individual species to whole genera.</title>
        <authorList>
            <person name="Goeker M."/>
        </authorList>
    </citation>
    <scope>NUCLEOTIDE SEQUENCE [LARGE SCALE GENOMIC DNA]</scope>
    <source>
        <strain evidence="3 4">CFPB 3232</strain>
    </source>
</reference>
<feature type="domain" description="YchJ-like middle NTF2-like" evidence="2">
    <location>
        <begin position="49"/>
        <end position="142"/>
    </location>
</feature>